<dbReference type="AlphaFoldDB" id="A0A2U1M6U7"/>
<gene>
    <name evidence="3" type="ORF">CTI12_AA237170</name>
</gene>
<dbReference type="OrthoDB" id="10009520at2759"/>
<feature type="region of interest" description="Disordered" evidence="1">
    <location>
        <begin position="199"/>
        <end position="222"/>
    </location>
</feature>
<proteinExistence type="predicted"/>
<protein>
    <submittedName>
        <fullName evidence="3">RING/U-box superfamily protein</fullName>
    </submittedName>
</protein>
<dbReference type="Proteomes" id="UP000245207">
    <property type="component" value="Unassembled WGS sequence"/>
</dbReference>
<comment type="caution">
    <text evidence="3">The sequence shown here is derived from an EMBL/GenBank/DDBJ whole genome shotgun (WGS) entry which is preliminary data.</text>
</comment>
<feature type="domain" description="Ariadne" evidence="2">
    <location>
        <begin position="31"/>
        <end position="192"/>
    </location>
</feature>
<keyword evidence="4" id="KW-1185">Reference proteome</keyword>
<dbReference type="STRING" id="35608.A0A2U1M6U7"/>
<evidence type="ECO:0000313" key="3">
    <source>
        <dbReference type="EMBL" id="PWA56959.1"/>
    </source>
</evidence>
<dbReference type="Pfam" id="PF19422">
    <property type="entry name" value="Ariadne"/>
    <property type="match status" value="1"/>
</dbReference>
<reference evidence="3 4" key="1">
    <citation type="journal article" date="2018" name="Mol. Plant">
        <title>The genome of Artemisia annua provides insight into the evolution of Asteraceae family and artemisinin biosynthesis.</title>
        <authorList>
            <person name="Shen Q."/>
            <person name="Zhang L."/>
            <person name="Liao Z."/>
            <person name="Wang S."/>
            <person name="Yan T."/>
            <person name="Shi P."/>
            <person name="Liu M."/>
            <person name="Fu X."/>
            <person name="Pan Q."/>
            <person name="Wang Y."/>
            <person name="Lv Z."/>
            <person name="Lu X."/>
            <person name="Zhang F."/>
            <person name="Jiang W."/>
            <person name="Ma Y."/>
            <person name="Chen M."/>
            <person name="Hao X."/>
            <person name="Li L."/>
            <person name="Tang Y."/>
            <person name="Lv G."/>
            <person name="Zhou Y."/>
            <person name="Sun X."/>
            <person name="Brodelius P.E."/>
            <person name="Rose J.K.C."/>
            <person name="Tang K."/>
        </authorList>
    </citation>
    <scope>NUCLEOTIDE SEQUENCE [LARGE SCALE GENOMIC DNA]</scope>
    <source>
        <strain evidence="4">cv. Huhao1</strain>
        <tissue evidence="3">Leaf</tissue>
    </source>
</reference>
<name>A0A2U1M6U7_ARTAN</name>
<evidence type="ECO:0000256" key="1">
    <source>
        <dbReference type="SAM" id="MobiDB-lite"/>
    </source>
</evidence>
<dbReference type="EMBL" id="PKPP01006304">
    <property type="protein sequence ID" value="PWA56959.1"/>
    <property type="molecule type" value="Genomic_DNA"/>
</dbReference>
<feature type="compositionally biased region" description="Gly residues" evidence="1">
    <location>
        <begin position="213"/>
        <end position="222"/>
    </location>
</feature>
<sequence length="222" mass="25288">MAVAISRDALAANFFVGNVAAKLIENILAISVITESRIKRTILNKMEVLDRNILPLSGFLWVKYGVYQLFRSRRVLCNSYPFAFYMFGDESILLKDGITMEELETKQIFFEFQQHQLEEYVEKLSNILEKPFHLYGEDIILEIKREVTNLSSISDRLCKHLYELIETVLLGSLQFKIHSIVPYSTHGIEKTMPGGNIMSSYSTSKGTLEEPHNGGGEELNQG</sequence>
<dbReference type="InterPro" id="IPR045840">
    <property type="entry name" value="Ariadne"/>
</dbReference>
<organism evidence="3 4">
    <name type="scientific">Artemisia annua</name>
    <name type="common">Sweet wormwood</name>
    <dbReference type="NCBI Taxonomy" id="35608"/>
    <lineage>
        <taxon>Eukaryota</taxon>
        <taxon>Viridiplantae</taxon>
        <taxon>Streptophyta</taxon>
        <taxon>Embryophyta</taxon>
        <taxon>Tracheophyta</taxon>
        <taxon>Spermatophyta</taxon>
        <taxon>Magnoliopsida</taxon>
        <taxon>eudicotyledons</taxon>
        <taxon>Gunneridae</taxon>
        <taxon>Pentapetalae</taxon>
        <taxon>asterids</taxon>
        <taxon>campanulids</taxon>
        <taxon>Asterales</taxon>
        <taxon>Asteraceae</taxon>
        <taxon>Asteroideae</taxon>
        <taxon>Anthemideae</taxon>
        <taxon>Artemisiinae</taxon>
        <taxon>Artemisia</taxon>
    </lineage>
</organism>
<dbReference type="Gene3D" id="1.20.120.1750">
    <property type="match status" value="1"/>
</dbReference>
<evidence type="ECO:0000313" key="4">
    <source>
        <dbReference type="Proteomes" id="UP000245207"/>
    </source>
</evidence>
<evidence type="ECO:0000259" key="2">
    <source>
        <dbReference type="Pfam" id="PF19422"/>
    </source>
</evidence>
<accession>A0A2U1M6U7</accession>